<dbReference type="RefSeq" id="WP_058250705.1">
    <property type="nucleotide sequence ID" value="NZ_CBDRMI010000008.1"/>
</dbReference>
<sequence length="86" mass="9274">MNLADQIEALARTATAGVAEASHVFSARQRDLELAMDEHRRNAVRSETQQLRDELENAADAADATPGIMLPADVADASPHLPPRNT</sequence>
<keyword evidence="3" id="KW-1185">Reference proteome</keyword>
<dbReference type="EMBL" id="CP121270">
    <property type="protein sequence ID" value="WFP26361.1"/>
    <property type="molecule type" value="Genomic_DNA"/>
</dbReference>
<proteinExistence type="predicted"/>
<reference evidence="1" key="1">
    <citation type="journal article" date="2022" name="Data Brief">
        <title>Draft genome sequence data of Gordonia hongkongensis strain EUFUS-Z928 isolated from the octocoral Eunicea fusca.</title>
        <authorList>
            <person name="Sanchez-Suarez J."/>
            <person name="Diaz L."/>
            <person name="Melo-Bolivar J."/>
            <person name="Villamil L."/>
        </authorList>
    </citation>
    <scope>NUCLEOTIDE SEQUENCE</scope>
    <source>
        <strain evidence="1">EUFUS-Z928</strain>
    </source>
</reference>
<organism evidence="2 4">
    <name type="scientific">Gordonia hongkongensis</name>
    <dbReference type="NCBI Taxonomy" id="1701090"/>
    <lineage>
        <taxon>Bacteria</taxon>
        <taxon>Bacillati</taxon>
        <taxon>Actinomycetota</taxon>
        <taxon>Actinomycetes</taxon>
        <taxon>Mycobacteriales</taxon>
        <taxon>Gordoniaceae</taxon>
        <taxon>Gordonia</taxon>
    </lineage>
</organism>
<evidence type="ECO:0000313" key="3">
    <source>
        <dbReference type="Proteomes" id="UP001152308"/>
    </source>
</evidence>
<dbReference type="AlphaFoldDB" id="A0AAX3TAQ3"/>
<evidence type="ECO:0000313" key="1">
    <source>
        <dbReference type="EMBL" id="MDF6100140.1"/>
    </source>
</evidence>
<evidence type="ECO:0000313" key="4">
    <source>
        <dbReference type="Proteomes" id="UP001213504"/>
    </source>
</evidence>
<reference evidence="1" key="2">
    <citation type="submission" date="2022-01" db="EMBL/GenBank/DDBJ databases">
        <authorList>
            <person name="Sanchez-Suarez J."/>
            <person name="Villamil L."/>
            <person name="Diaz L.E."/>
        </authorList>
    </citation>
    <scope>NUCLEOTIDE SEQUENCE</scope>
    <source>
        <strain evidence="1">EUFUS-Z928</strain>
    </source>
</reference>
<dbReference type="EMBL" id="JAKJLQ010000002">
    <property type="protein sequence ID" value="MDF6100140.1"/>
    <property type="molecule type" value="Genomic_DNA"/>
</dbReference>
<dbReference type="Proteomes" id="UP001213504">
    <property type="component" value="Chromosome"/>
</dbReference>
<gene>
    <name evidence="1" type="ORF">L2299_03635</name>
    <name evidence="2" type="ORF">P9A14_07680</name>
</gene>
<evidence type="ECO:0000313" key="2">
    <source>
        <dbReference type="EMBL" id="WFP26361.1"/>
    </source>
</evidence>
<reference evidence="2" key="3">
    <citation type="submission" date="2023-04" db="EMBL/GenBank/DDBJ databases">
        <title>Complete genome sequence of a phthalic acid esters degrading bacterial strain.</title>
        <authorList>
            <person name="Weng L."/>
            <person name="Jia Y."/>
            <person name="Ren L."/>
        </authorList>
    </citation>
    <scope>NUCLEOTIDE SEQUENCE</scope>
    <source>
        <strain evidence="2">RL-LY01</strain>
    </source>
</reference>
<name>A0AAX3TAQ3_9ACTN</name>
<accession>A0AAX3TAQ3</accession>
<dbReference type="Proteomes" id="UP001152308">
    <property type="component" value="Unassembled WGS sequence"/>
</dbReference>
<protein>
    <submittedName>
        <fullName evidence="2">Uncharacterized protein</fullName>
    </submittedName>
</protein>